<protein>
    <submittedName>
        <fullName evidence="4">NADP-dependent 3-hydroxy acid dehydrogenase YdfG</fullName>
    </submittedName>
</protein>
<dbReference type="EMBL" id="FNBH01000003">
    <property type="protein sequence ID" value="SDG25392.1"/>
    <property type="molecule type" value="Genomic_DNA"/>
</dbReference>
<keyword evidence="5" id="KW-1185">Reference proteome</keyword>
<name>A0A1G7SR81_9FLAO</name>
<dbReference type="STRING" id="454006.SAMN05421825_3051"/>
<comment type="similarity">
    <text evidence="1 3">Belongs to the short-chain dehydrogenases/reductases (SDR) family.</text>
</comment>
<evidence type="ECO:0000313" key="4">
    <source>
        <dbReference type="EMBL" id="SDG25392.1"/>
    </source>
</evidence>
<dbReference type="Gene3D" id="3.40.50.720">
    <property type="entry name" value="NAD(P)-binding Rossmann-like Domain"/>
    <property type="match status" value="1"/>
</dbReference>
<dbReference type="Proteomes" id="UP000199203">
    <property type="component" value="Unassembled WGS sequence"/>
</dbReference>
<reference evidence="5" key="1">
    <citation type="submission" date="2016-10" db="EMBL/GenBank/DDBJ databases">
        <authorList>
            <person name="Varghese N."/>
            <person name="Submissions S."/>
        </authorList>
    </citation>
    <scope>NUCLEOTIDE SEQUENCE [LARGE SCALE GENOMIC DNA]</scope>
    <source>
        <strain evidence="5">DSM 19684</strain>
    </source>
</reference>
<proteinExistence type="inferred from homology"/>
<sequence>MNNQKEQVWFITGASNGFGLALAKKLLAAGYKVAATSRNKASIEDKIGTNPNLLALTVDITDDSEVKAAIDETVKNFGKIDVAVNNAGYMLLGALEEVSAKEFQQSVAVNVFAFQNVIRNVMPYFRQQKSGHFFNFASSAGYSADAGAGSYNAVKSAVIGFSEALALEAKPFNVKVTIVSPGLFRTNFLGAFPVAQNKIEAYGTQNLVDAMNQFNGQQPGNPDKLVKILIDTAGKENAPLHLLMGGDAYERAVNYYKSQLENLEQLKELSFSTGFE</sequence>
<evidence type="ECO:0000256" key="2">
    <source>
        <dbReference type="ARBA" id="ARBA00023002"/>
    </source>
</evidence>
<gene>
    <name evidence="4" type="ORF">SAMN05421825_3051</name>
</gene>
<dbReference type="RefSeq" id="WP_089874262.1">
    <property type="nucleotide sequence ID" value="NZ_FNBH01000003.1"/>
</dbReference>
<dbReference type="PRINTS" id="PR00081">
    <property type="entry name" value="GDHRDH"/>
</dbReference>
<dbReference type="AlphaFoldDB" id="A0A1G7SR81"/>
<dbReference type="PANTHER" id="PTHR43976">
    <property type="entry name" value="SHORT CHAIN DEHYDROGENASE"/>
    <property type="match status" value="1"/>
</dbReference>
<dbReference type="InterPro" id="IPR051911">
    <property type="entry name" value="SDR_oxidoreductase"/>
</dbReference>
<dbReference type="OrthoDB" id="1235794at2"/>
<evidence type="ECO:0000256" key="1">
    <source>
        <dbReference type="ARBA" id="ARBA00006484"/>
    </source>
</evidence>
<evidence type="ECO:0000313" key="5">
    <source>
        <dbReference type="Proteomes" id="UP000199203"/>
    </source>
</evidence>
<keyword evidence="2" id="KW-0560">Oxidoreductase</keyword>
<accession>A0A1G7SR81</accession>
<organism evidence="4 5">
    <name type="scientific">Epilithonimonas hungarica</name>
    <dbReference type="NCBI Taxonomy" id="454006"/>
    <lineage>
        <taxon>Bacteria</taxon>
        <taxon>Pseudomonadati</taxon>
        <taxon>Bacteroidota</taxon>
        <taxon>Flavobacteriia</taxon>
        <taxon>Flavobacteriales</taxon>
        <taxon>Weeksellaceae</taxon>
        <taxon>Chryseobacterium group</taxon>
        <taxon>Epilithonimonas</taxon>
    </lineage>
</organism>
<dbReference type="PANTHER" id="PTHR43976:SF16">
    <property type="entry name" value="SHORT-CHAIN DEHYDROGENASE_REDUCTASE FAMILY PROTEIN"/>
    <property type="match status" value="1"/>
</dbReference>
<evidence type="ECO:0000256" key="3">
    <source>
        <dbReference type="RuleBase" id="RU000363"/>
    </source>
</evidence>
<dbReference type="InterPro" id="IPR002347">
    <property type="entry name" value="SDR_fam"/>
</dbReference>
<dbReference type="CDD" id="cd05374">
    <property type="entry name" value="17beta-HSD-like_SDR_c"/>
    <property type="match status" value="1"/>
</dbReference>
<dbReference type="SUPFAM" id="SSF51735">
    <property type="entry name" value="NAD(P)-binding Rossmann-fold domains"/>
    <property type="match status" value="1"/>
</dbReference>
<dbReference type="InterPro" id="IPR036291">
    <property type="entry name" value="NAD(P)-bd_dom_sf"/>
</dbReference>
<dbReference type="Pfam" id="PF00106">
    <property type="entry name" value="adh_short"/>
    <property type="match status" value="1"/>
</dbReference>
<dbReference type="GO" id="GO:0016491">
    <property type="term" value="F:oxidoreductase activity"/>
    <property type="evidence" value="ECO:0007669"/>
    <property type="project" value="UniProtKB-KW"/>
</dbReference>
<dbReference type="PRINTS" id="PR00080">
    <property type="entry name" value="SDRFAMILY"/>
</dbReference>